<protein>
    <recommendedName>
        <fullName evidence="6">Kinesin-like protein</fullName>
    </recommendedName>
</protein>
<dbReference type="GO" id="GO:0016887">
    <property type="term" value="F:ATP hydrolysis activity"/>
    <property type="evidence" value="ECO:0007669"/>
    <property type="project" value="TreeGrafter"/>
</dbReference>
<dbReference type="InterPro" id="IPR027417">
    <property type="entry name" value="P-loop_NTPase"/>
</dbReference>
<dbReference type="Proteomes" id="UP001176521">
    <property type="component" value="Unassembled WGS sequence"/>
</dbReference>
<feature type="compositionally biased region" description="Low complexity" evidence="7">
    <location>
        <begin position="72"/>
        <end position="90"/>
    </location>
</feature>
<dbReference type="Gene3D" id="3.40.850.10">
    <property type="entry name" value="Kinesin motor domain"/>
    <property type="match status" value="1"/>
</dbReference>
<evidence type="ECO:0000256" key="5">
    <source>
        <dbReference type="PROSITE-ProRule" id="PRU00283"/>
    </source>
</evidence>
<dbReference type="InterPro" id="IPR036961">
    <property type="entry name" value="Kinesin_motor_dom_sf"/>
</dbReference>
<feature type="region of interest" description="Disordered" evidence="7">
    <location>
        <begin position="180"/>
        <end position="245"/>
    </location>
</feature>
<feature type="non-terminal residue" evidence="9">
    <location>
        <position position="903"/>
    </location>
</feature>
<comment type="similarity">
    <text evidence="5 6">Belongs to the TRAFAC class myosin-kinesin ATPase superfamily. Kinesin family.</text>
</comment>
<dbReference type="InterPro" id="IPR001752">
    <property type="entry name" value="Kinesin_motor_dom"/>
</dbReference>
<feature type="compositionally biased region" description="Low complexity" evidence="7">
    <location>
        <begin position="624"/>
        <end position="635"/>
    </location>
</feature>
<comment type="caution">
    <text evidence="9">The sequence shown here is derived from an EMBL/GenBank/DDBJ whole genome shotgun (WGS) entry which is preliminary data.</text>
</comment>
<evidence type="ECO:0000256" key="7">
    <source>
        <dbReference type="SAM" id="MobiDB-lite"/>
    </source>
</evidence>
<feature type="region of interest" description="Disordered" evidence="7">
    <location>
        <begin position="479"/>
        <end position="509"/>
    </location>
</feature>
<dbReference type="GO" id="GO:0005634">
    <property type="term" value="C:nucleus"/>
    <property type="evidence" value="ECO:0007669"/>
    <property type="project" value="TreeGrafter"/>
</dbReference>
<feature type="compositionally biased region" description="Polar residues" evidence="7">
    <location>
        <begin position="116"/>
        <end position="125"/>
    </location>
</feature>
<keyword evidence="4 5" id="KW-0505">Motor protein</keyword>
<keyword evidence="3 5" id="KW-0067">ATP-binding</keyword>
<accession>A0AAN6JH81</accession>
<feature type="region of interest" description="Disordered" evidence="7">
    <location>
        <begin position="841"/>
        <end position="860"/>
    </location>
</feature>
<dbReference type="InterPro" id="IPR019821">
    <property type="entry name" value="Kinesin_motor_CS"/>
</dbReference>
<dbReference type="GO" id="GO:0003777">
    <property type="term" value="F:microtubule motor activity"/>
    <property type="evidence" value="ECO:0007669"/>
    <property type="project" value="InterPro"/>
</dbReference>
<dbReference type="PANTHER" id="PTHR24115">
    <property type="entry name" value="KINESIN-RELATED"/>
    <property type="match status" value="1"/>
</dbReference>
<name>A0AAN6JH81_9BASI</name>
<evidence type="ECO:0000313" key="10">
    <source>
        <dbReference type="Proteomes" id="UP001176521"/>
    </source>
</evidence>
<dbReference type="Pfam" id="PF00225">
    <property type="entry name" value="Kinesin"/>
    <property type="match status" value="2"/>
</dbReference>
<dbReference type="PROSITE" id="PS50067">
    <property type="entry name" value="KINESIN_MOTOR_2"/>
    <property type="match status" value="1"/>
</dbReference>
<feature type="compositionally biased region" description="Low complexity" evidence="7">
    <location>
        <begin position="562"/>
        <end position="576"/>
    </location>
</feature>
<feature type="compositionally biased region" description="Low complexity" evidence="7">
    <location>
        <begin position="9"/>
        <end position="33"/>
    </location>
</feature>
<feature type="region of interest" description="Disordered" evidence="7">
    <location>
        <begin position="443"/>
        <end position="463"/>
    </location>
</feature>
<dbReference type="EMBL" id="JAPDMQ010000916">
    <property type="protein sequence ID" value="KAK0519746.1"/>
    <property type="molecule type" value="Genomic_DNA"/>
</dbReference>
<dbReference type="GO" id="GO:0005524">
    <property type="term" value="F:ATP binding"/>
    <property type="evidence" value="ECO:0007669"/>
    <property type="project" value="UniProtKB-UniRule"/>
</dbReference>
<feature type="region of interest" description="Disordered" evidence="7">
    <location>
        <begin position="1"/>
        <end position="164"/>
    </location>
</feature>
<sequence length="903" mass="91584">MAPNSPTKASAARSIGTTASASSSRSTSSSSTTRGGGARTGGTAAKSGTRTGTAQKEKDLSTATATDESYFSLSSATTSASSSRAPSRTGAGAGGAGVGNTTTASVRETRSRTRLALQNSTNRPLSRTGGAAASANTGTGSGAGKAPAAPASPTKSTSSATVPGLGVGVGVGRVKAQAKALESSAQPQTLQHKSSAATLRSVDGGSGSPTKGGVARPAPPERQDSTSSVVSSTGSCAAASSKTRATAKKLPASKISCFEVEDTEGIKAYLRIRPAPQEDKDYAEPYIQVLNETQVLMKPPREGASSSIRARVHASSLPTKYTFTRVFAPSIPAALTSPALSTPKASSNAATSPTNDQASFFQHTTLPLVRNLLSGESGLIFTYGVTNSGKSYTVLGGARKNEAGILPRALDVVFNSIQGRQLEDARIRPRGLVGVEILPPVHAQSDDASSTAEESGSISSSSANNTTVKSALAAAAAAANRRNPGRSASASASTTITPSGGAGGSMTLPQYDAETTTVPIDRNYRYSVWVSYVEVYNEKLFDLLDAAVGDSGALYAGGGTSSGRSSGASGSNASPTKGGGGGGAGLAASFGITRSESLRTSNWSIASSSGRGSGSGASDMGIAQQQQQHGGSSQHITLNRRPLTLKNDPDPSAGGKYVAGLSEHRVTSVQEAQALLQRGTENRIVFGTLANRMSSRSHGVFTIKIIREHAGAAAAAAASGGRVEREFYTSRLSIVDLAGSERASNTGLMSGERLKEAGNINKSLMCLGQCLETIRKNQARMASLIPAPVSMAELPTSPSMTGATGAVAMTMTPKRRLSVVPFRYSKLTELFQSFFPGPDGTGASAGSSSSSGGGGGTSGGGGRAVMIVNANPYDTGYDENSHVMKFSAVARDVQTVSRGGALP</sequence>
<keyword evidence="2 5" id="KW-0547">Nucleotide-binding</keyword>
<dbReference type="PROSITE" id="PS00411">
    <property type="entry name" value="KINESIN_MOTOR_1"/>
    <property type="match status" value="1"/>
</dbReference>
<evidence type="ECO:0000256" key="2">
    <source>
        <dbReference type="ARBA" id="ARBA00022741"/>
    </source>
</evidence>
<dbReference type="SUPFAM" id="SSF52540">
    <property type="entry name" value="P-loop containing nucleoside triphosphate hydrolases"/>
    <property type="match status" value="1"/>
</dbReference>
<feature type="compositionally biased region" description="Low complexity" evidence="7">
    <location>
        <begin position="225"/>
        <end position="244"/>
    </location>
</feature>
<reference evidence="9" key="1">
    <citation type="journal article" date="2023" name="PhytoFront">
        <title>Draft Genome Resources of Seven Strains of Tilletia horrida, Causal Agent of Kernel Smut of Rice.</title>
        <authorList>
            <person name="Khanal S."/>
            <person name="Antony Babu S."/>
            <person name="Zhou X.G."/>
        </authorList>
    </citation>
    <scope>NUCLEOTIDE SEQUENCE</scope>
    <source>
        <strain evidence="9">TX3</strain>
    </source>
</reference>
<gene>
    <name evidence="9" type="ORF">OC842_007340</name>
</gene>
<feature type="compositionally biased region" description="Low complexity" evidence="7">
    <location>
        <begin position="126"/>
        <end position="164"/>
    </location>
</feature>
<feature type="compositionally biased region" description="Low complexity" evidence="7">
    <location>
        <begin position="479"/>
        <end position="499"/>
    </location>
</feature>
<keyword evidence="10" id="KW-1185">Reference proteome</keyword>
<dbReference type="PANTHER" id="PTHR24115:SF1008">
    <property type="entry name" value="KINESIN-LIKE PROTEIN SUBITO"/>
    <property type="match status" value="1"/>
</dbReference>
<feature type="compositionally biased region" description="Gly residues" evidence="7">
    <location>
        <begin position="851"/>
        <end position="860"/>
    </location>
</feature>
<dbReference type="GO" id="GO:0008017">
    <property type="term" value="F:microtubule binding"/>
    <property type="evidence" value="ECO:0007669"/>
    <property type="project" value="InterPro"/>
</dbReference>
<evidence type="ECO:0000256" key="4">
    <source>
        <dbReference type="ARBA" id="ARBA00023175"/>
    </source>
</evidence>
<dbReference type="AlphaFoldDB" id="A0AAN6JH81"/>
<evidence type="ECO:0000256" key="6">
    <source>
        <dbReference type="RuleBase" id="RU000394"/>
    </source>
</evidence>
<feature type="region of interest" description="Disordered" evidence="7">
    <location>
        <begin position="560"/>
        <end position="585"/>
    </location>
</feature>
<organism evidence="9 10">
    <name type="scientific">Tilletia horrida</name>
    <dbReference type="NCBI Taxonomy" id="155126"/>
    <lineage>
        <taxon>Eukaryota</taxon>
        <taxon>Fungi</taxon>
        <taxon>Dikarya</taxon>
        <taxon>Basidiomycota</taxon>
        <taxon>Ustilaginomycotina</taxon>
        <taxon>Exobasidiomycetes</taxon>
        <taxon>Tilletiales</taxon>
        <taxon>Tilletiaceae</taxon>
        <taxon>Tilletia</taxon>
    </lineage>
</organism>
<feature type="compositionally biased region" description="Polar residues" evidence="7">
    <location>
        <begin position="61"/>
        <end position="71"/>
    </location>
</feature>
<dbReference type="SMART" id="SM00129">
    <property type="entry name" value="KISc"/>
    <property type="match status" value="1"/>
</dbReference>
<feature type="domain" description="Kinesin motor" evidence="8">
    <location>
        <begin position="265"/>
        <end position="893"/>
    </location>
</feature>
<feature type="compositionally biased region" description="Low complexity" evidence="7">
    <location>
        <begin position="41"/>
        <end position="54"/>
    </location>
</feature>
<dbReference type="PRINTS" id="PR00380">
    <property type="entry name" value="KINESINHEAVY"/>
</dbReference>
<dbReference type="InterPro" id="IPR027640">
    <property type="entry name" value="Kinesin-like_fam"/>
</dbReference>
<proteinExistence type="inferred from homology"/>
<evidence type="ECO:0000259" key="8">
    <source>
        <dbReference type="PROSITE" id="PS50067"/>
    </source>
</evidence>
<feature type="region of interest" description="Disordered" evidence="7">
    <location>
        <begin position="601"/>
        <end position="635"/>
    </location>
</feature>
<feature type="compositionally biased region" description="Low complexity" evidence="7">
    <location>
        <begin position="841"/>
        <end position="850"/>
    </location>
</feature>
<dbReference type="GO" id="GO:0005874">
    <property type="term" value="C:microtubule"/>
    <property type="evidence" value="ECO:0007669"/>
    <property type="project" value="UniProtKB-KW"/>
</dbReference>
<evidence type="ECO:0000256" key="1">
    <source>
        <dbReference type="ARBA" id="ARBA00022701"/>
    </source>
</evidence>
<feature type="compositionally biased region" description="Low complexity" evidence="7">
    <location>
        <begin position="448"/>
        <end position="463"/>
    </location>
</feature>
<feature type="compositionally biased region" description="Polar residues" evidence="7">
    <location>
        <begin position="183"/>
        <end position="198"/>
    </location>
</feature>
<keyword evidence="1 6" id="KW-0493">Microtubule</keyword>
<dbReference type="GO" id="GO:0005871">
    <property type="term" value="C:kinesin complex"/>
    <property type="evidence" value="ECO:0007669"/>
    <property type="project" value="TreeGrafter"/>
</dbReference>
<feature type="binding site" evidence="5">
    <location>
        <begin position="384"/>
        <end position="391"/>
    </location>
    <ligand>
        <name>ATP</name>
        <dbReference type="ChEBI" id="CHEBI:30616"/>
    </ligand>
</feature>
<evidence type="ECO:0000313" key="9">
    <source>
        <dbReference type="EMBL" id="KAK0519746.1"/>
    </source>
</evidence>
<evidence type="ECO:0000256" key="3">
    <source>
        <dbReference type="ARBA" id="ARBA00022840"/>
    </source>
</evidence>
<dbReference type="GO" id="GO:0007018">
    <property type="term" value="P:microtubule-based movement"/>
    <property type="evidence" value="ECO:0007669"/>
    <property type="project" value="InterPro"/>
</dbReference>